<dbReference type="EMBL" id="JAGSOJ010000003">
    <property type="protein sequence ID" value="MCM1990907.1"/>
    <property type="molecule type" value="Genomic_DNA"/>
</dbReference>
<keyword evidence="2" id="KW-1185">Reference proteome</keyword>
<dbReference type="Proteomes" id="UP001056429">
    <property type="component" value="Unassembled WGS sequence"/>
</dbReference>
<comment type="caution">
    <text evidence="1">The sequence shown here is derived from an EMBL/GenBank/DDBJ whole genome shotgun (WGS) entry which is preliminary data.</text>
</comment>
<gene>
    <name evidence="1" type="ORF">KDK92_14340</name>
</gene>
<proteinExistence type="predicted"/>
<protein>
    <submittedName>
        <fullName evidence="1">Uncharacterized protein</fullName>
    </submittedName>
</protein>
<accession>A0A9J6P315</accession>
<organism evidence="1 2">
    <name type="scientific">Oceanirhabdus seepicola</name>
    <dbReference type="NCBI Taxonomy" id="2828781"/>
    <lineage>
        <taxon>Bacteria</taxon>
        <taxon>Bacillati</taxon>
        <taxon>Bacillota</taxon>
        <taxon>Clostridia</taxon>
        <taxon>Eubacteriales</taxon>
        <taxon>Clostridiaceae</taxon>
        <taxon>Oceanirhabdus</taxon>
    </lineage>
</organism>
<reference evidence="1" key="1">
    <citation type="journal article" date="2021" name="mSystems">
        <title>Bacteria and Archaea Synergistically Convert Glycine Betaine to Biogenic Methane in the Formosa Cold Seep of the South China Sea.</title>
        <authorList>
            <person name="Li L."/>
            <person name="Zhang W."/>
            <person name="Zhang S."/>
            <person name="Song L."/>
            <person name="Sun Q."/>
            <person name="Zhang H."/>
            <person name="Xiang H."/>
            <person name="Dong X."/>
        </authorList>
    </citation>
    <scope>NUCLEOTIDE SEQUENCE</scope>
    <source>
        <strain evidence="1">ZWT</strain>
    </source>
</reference>
<sequence>MMLTIVKQITTDKNFILIGTGFAAYKTSKPATYMVNRVPKADEGVIPMVAVCDENGEISWMKTDEIKIVDINGELPLNILKDK</sequence>
<evidence type="ECO:0000313" key="2">
    <source>
        <dbReference type="Proteomes" id="UP001056429"/>
    </source>
</evidence>
<dbReference type="AlphaFoldDB" id="A0A9J6P315"/>
<evidence type="ECO:0000313" key="1">
    <source>
        <dbReference type="EMBL" id="MCM1990907.1"/>
    </source>
</evidence>
<name>A0A9J6P315_9CLOT</name>
<reference evidence="1" key="2">
    <citation type="submission" date="2021-04" db="EMBL/GenBank/DDBJ databases">
        <authorList>
            <person name="Dong X."/>
        </authorList>
    </citation>
    <scope>NUCLEOTIDE SEQUENCE</scope>
    <source>
        <strain evidence="1">ZWT</strain>
    </source>
</reference>
<dbReference type="RefSeq" id="WP_250860018.1">
    <property type="nucleotide sequence ID" value="NZ_JAGSOJ010000003.1"/>
</dbReference>